<feature type="transmembrane region" description="Helical" evidence="2">
    <location>
        <begin position="609"/>
        <end position="626"/>
    </location>
</feature>
<dbReference type="Proteomes" id="UP001210925">
    <property type="component" value="Unassembled WGS sequence"/>
</dbReference>
<dbReference type="SUPFAM" id="SSF56601">
    <property type="entry name" value="beta-lactamase/transpeptidase-like"/>
    <property type="match status" value="1"/>
</dbReference>
<dbReference type="PANTHER" id="PTHR46825:SF10">
    <property type="entry name" value="BETA-LACTAMASE-RELATED DOMAIN-CONTAINING PROTEIN"/>
    <property type="match status" value="1"/>
</dbReference>
<name>A0AAD5UAT4_9FUNG</name>
<reference evidence="4" key="1">
    <citation type="submission" date="2020-05" db="EMBL/GenBank/DDBJ databases">
        <title>Phylogenomic resolution of chytrid fungi.</title>
        <authorList>
            <person name="Stajich J.E."/>
            <person name="Amses K."/>
            <person name="Simmons R."/>
            <person name="Seto K."/>
            <person name="Myers J."/>
            <person name="Bonds A."/>
            <person name="Quandt C.A."/>
            <person name="Barry K."/>
            <person name="Liu P."/>
            <person name="Grigoriev I."/>
            <person name="Longcore J.E."/>
            <person name="James T.Y."/>
        </authorList>
    </citation>
    <scope>NUCLEOTIDE SEQUENCE</scope>
    <source>
        <strain evidence="4">PLAUS21</strain>
    </source>
</reference>
<organism evidence="4 5">
    <name type="scientific">Boothiomyces macroporosus</name>
    <dbReference type="NCBI Taxonomy" id="261099"/>
    <lineage>
        <taxon>Eukaryota</taxon>
        <taxon>Fungi</taxon>
        <taxon>Fungi incertae sedis</taxon>
        <taxon>Chytridiomycota</taxon>
        <taxon>Chytridiomycota incertae sedis</taxon>
        <taxon>Chytridiomycetes</taxon>
        <taxon>Rhizophydiales</taxon>
        <taxon>Terramycetaceae</taxon>
        <taxon>Boothiomyces</taxon>
    </lineage>
</organism>
<dbReference type="InterPro" id="IPR001466">
    <property type="entry name" value="Beta-lactam-related"/>
</dbReference>
<evidence type="ECO:0000259" key="3">
    <source>
        <dbReference type="Pfam" id="PF00144"/>
    </source>
</evidence>
<keyword evidence="2" id="KW-1133">Transmembrane helix</keyword>
<dbReference type="Gene3D" id="3.40.710.10">
    <property type="entry name" value="DD-peptidase/beta-lactamase superfamily"/>
    <property type="match status" value="1"/>
</dbReference>
<accession>A0AAD5UAT4</accession>
<feature type="transmembrane region" description="Helical" evidence="2">
    <location>
        <begin position="676"/>
        <end position="694"/>
    </location>
</feature>
<proteinExistence type="inferred from homology"/>
<dbReference type="InterPro" id="IPR012338">
    <property type="entry name" value="Beta-lactam/transpept-like"/>
</dbReference>
<evidence type="ECO:0000313" key="5">
    <source>
        <dbReference type="Proteomes" id="UP001210925"/>
    </source>
</evidence>
<dbReference type="InterPro" id="IPR050491">
    <property type="entry name" value="AmpC-like"/>
</dbReference>
<keyword evidence="5" id="KW-1185">Reference proteome</keyword>
<sequence length="700" mass="78567">MAGCEKAPRSSVYKLRFGEKECKMENEFSPKLIYDGQELKAKIQEAAEKVINEYDANAGWIVSVVHNEQTIFSKAYGYADIENKILNSEINTAYSIASTGKQLCAAAFLQNWELQGRPFDELKTRDLNDVLAELEELSPEFSIRFRLDDRGFHEPVTVWNLLTHTAGLEDSYVNMFADIGEDLSRFKLDPRLFNRMHLIDDSCSVRVYPPNVVHSYSNSGYVIIGYLLELLARKSYPDALRETIFNPMAMNGSTACPSYEKDAIHQKSLLPDSDPAKIVLAKPHKHIKKKDGTTKVQPLPDKENCNTIVYAPGSSVLTCPDMNKWMIMLLNRGYYQGKQILLPNTIHYMIDKQFSPFSLSQSAFNCGLRAESKMEYGNLEVLGHGGGLPGFLTDEILIPQFKMGIFVSTNAGIAKGIREIGDSIMEGIFKSFSPQQQDLFVKKPNLIKDTSKFNLKQYAGCYSVTRGMESHYTSILWKVFAPEIKLRASIDKQHLIDSKGNKYYPVEQVMQQNNVSFLFEAGPKKEDKKEKIAQKYAGISIKSLGPKQTDYYLFSPAGVFRKRKWHERAIIHRSLLAFVLGGSFVQLGYSGMKYALEEKLSNWPKASALATGVAACIFAFPTILGIHISTCSFTQAIARRLPLGAKSALRVSQLGLIVLGWTTASTLDQSAGVQDTVAVLNSTLFTGFLMYWSLRLRPKF</sequence>
<keyword evidence="2" id="KW-0812">Transmembrane</keyword>
<dbReference type="EMBL" id="JADGKB010000125">
    <property type="protein sequence ID" value="KAJ3252938.1"/>
    <property type="molecule type" value="Genomic_DNA"/>
</dbReference>
<evidence type="ECO:0000313" key="4">
    <source>
        <dbReference type="EMBL" id="KAJ3252938.1"/>
    </source>
</evidence>
<protein>
    <recommendedName>
        <fullName evidence="3">Beta-lactamase-related domain-containing protein</fullName>
    </recommendedName>
</protein>
<feature type="domain" description="Beta-lactamase-related" evidence="3">
    <location>
        <begin position="49"/>
        <end position="411"/>
    </location>
</feature>
<comment type="caution">
    <text evidence="4">The sequence shown here is derived from an EMBL/GenBank/DDBJ whole genome shotgun (WGS) entry which is preliminary data.</text>
</comment>
<evidence type="ECO:0000256" key="2">
    <source>
        <dbReference type="SAM" id="Phobius"/>
    </source>
</evidence>
<comment type="similarity">
    <text evidence="1">Belongs to the peptidase S12 family.</text>
</comment>
<dbReference type="AlphaFoldDB" id="A0AAD5UAT4"/>
<feature type="transmembrane region" description="Helical" evidence="2">
    <location>
        <begin position="647"/>
        <end position="664"/>
    </location>
</feature>
<dbReference type="Pfam" id="PF00144">
    <property type="entry name" value="Beta-lactamase"/>
    <property type="match status" value="1"/>
</dbReference>
<evidence type="ECO:0000256" key="1">
    <source>
        <dbReference type="ARBA" id="ARBA00038215"/>
    </source>
</evidence>
<keyword evidence="2" id="KW-0472">Membrane</keyword>
<dbReference type="PANTHER" id="PTHR46825">
    <property type="entry name" value="D-ALANYL-D-ALANINE-CARBOXYPEPTIDASE/ENDOPEPTIDASE AMPH"/>
    <property type="match status" value="1"/>
</dbReference>
<gene>
    <name evidence="4" type="ORF">HK103_001084</name>
</gene>
<feature type="transmembrane region" description="Helical" evidence="2">
    <location>
        <begin position="570"/>
        <end position="589"/>
    </location>
</feature>